<dbReference type="InterPro" id="IPR044925">
    <property type="entry name" value="His-Me_finger_sf"/>
</dbReference>
<comment type="similarity">
    <text evidence="1">Belongs to the EndA/NucM nuclease family.</text>
</comment>
<accession>A0A562KFL9</accession>
<dbReference type="GO" id="GO:0016787">
    <property type="term" value="F:hydrolase activity"/>
    <property type="evidence" value="ECO:0007669"/>
    <property type="project" value="UniProtKB-KW"/>
</dbReference>
<proteinExistence type="inferred from homology"/>
<keyword evidence="3" id="KW-0378">Hydrolase</keyword>
<dbReference type="GO" id="GO:0004519">
    <property type="term" value="F:endonuclease activity"/>
    <property type="evidence" value="ECO:0007669"/>
    <property type="project" value="UniProtKB-KW"/>
</dbReference>
<evidence type="ECO:0000256" key="1">
    <source>
        <dbReference type="ARBA" id="ARBA00006429"/>
    </source>
</evidence>
<dbReference type="RefSeq" id="WP_133610215.1">
    <property type="nucleotide sequence ID" value="NZ_SNZC01000004.1"/>
</dbReference>
<organism evidence="4 5">
    <name type="scientific">Flavobacterium cheniae</name>
    <dbReference type="NCBI Taxonomy" id="295428"/>
    <lineage>
        <taxon>Bacteria</taxon>
        <taxon>Pseudomonadati</taxon>
        <taxon>Bacteroidota</taxon>
        <taxon>Flavobacteriia</taxon>
        <taxon>Flavobacteriales</taxon>
        <taxon>Flavobacteriaceae</taxon>
        <taxon>Flavobacterium</taxon>
    </lineage>
</organism>
<name>A0A562KFL9_9FLAO</name>
<dbReference type="PANTHER" id="PTHR33607">
    <property type="entry name" value="ENDONUCLEASE-1"/>
    <property type="match status" value="1"/>
</dbReference>
<evidence type="ECO:0000256" key="2">
    <source>
        <dbReference type="ARBA" id="ARBA00022722"/>
    </source>
</evidence>
<reference evidence="4 5" key="1">
    <citation type="journal article" date="2015" name="Stand. Genomic Sci.">
        <title>Genomic Encyclopedia of Bacterial and Archaeal Type Strains, Phase III: the genomes of soil and plant-associated and newly described type strains.</title>
        <authorList>
            <person name="Whitman W.B."/>
            <person name="Woyke T."/>
            <person name="Klenk H.P."/>
            <person name="Zhou Y."/>
            <person name="Lilburn T.G."/>
            <person name="Beck B.J."/>
            <person name="De Vos P."/>
            <person name="Vandamme P."/>
            <person name="Eisen J.A."/>
            <person name="Garrity G."/>
            <person name="Hugenholtz P."/>
            <person name="Kyrpides N.C."/>
        </authorList>
    </citation>
    <scope>NUCLEOTIDE SEQUENCE [LARGE SCALE GENOMIC DNA]</scope>
    <source>
        <strain evidence="4 5">CGMCC 1.6844</strain>
    </source>
</reference>
<comment type="caution">
    <text evidence="4">The sequence shown here is derived from an EMBL/GenBank/DDBJ whole genome shotgun (WGS) entry which is preliminary data.</text>
</comment>
<gene>
    <name evidence="4" type="ORF">IP97_01752</name>
</gene>
<keyword evidence="4" id="KW-0255">Endonuclease</keyword>
<dbReference type="Pfam" id="PF04231">
    <property type="entry name" value="Endonuclease_1"/>
    <property type="match status" value="1"/>
</dbReference>
<dbReference type="OrthoDB" id="1652165at2"/>
<evidence type="ECO:0000313" key="4">
    <source>
        <dbReference type="EMBL" id="TWH94196.1"/>
    </source>
</evidence>
<sequence>MKSKLFFLLLSLISYSQIPTYYSSIDFTQSGNTLKAQLSTLITTTHTNQLPYTSTATDVWDALQSGDKNPLNSSQVLLIYGYNDVDAIFKNDRIDAVTNICSTTCPAGSWNREHCYALSLGTPALVTSSPGPGTDAHHIRASDVTFNADRGNRLYADGEGDAGPVGIYWYPGDEWKGDIARMMMYMYVRYNTRCLAINVGSGATTYNADMPDIFLEWNEEDPVSDFERTRNNVLESIQGNRNPFIDNPYLATLIWGGPQAPDTWNTLSCPNTTIWDGFSWSNGVPDKGVKAIISGNFTSSGDLYACSLSIIGTSQVNLQSNHTFTIVRNINVDPTASFTIQNSANLVQINHVSNSGNITLMRESAPVLRLDYTAWSAPVSNQNLLAFSPNTLSNRFYEYISSGTTPSTAYISINPSLNNFLATKGYVIRSPNNWSSSISSPYFGTFVGIPNNGEYFSPINLGYNLLGNPYPATIQASHFIGLNRTIETLYFWTHTSQAIGGLYPMNNFASYTNLGGVAAAAGGQIPDGTIKPGQGFYLYSSENTTAWFHNALRYDVKNSQFFRNELAENRDVFRINLNGDNKAYNQILIGYTDKASNNFDLGIDGKAFEIGIPMIYTLIDDVKYVIQGRPAFNEDDSVLLGFKSETSGFFSISLENFEGVFSSKSIYLKDKLTNSLIDLKDNSYSFLSEPGIFNDRFEIVYKRPTLIENSLEDVIVYTTENEITIFSNGNSIDKIEVYDVLGRELSVRKSVLSERVSISNVKKSNQALILIITLNNGNRINKKVVF</sequence>
<dbReference type="InterPro" id="IPR007346">
    <property type="entry name" value="Endonuclease-I"/>
</dbReference>
<dbReference type="AlphaFoldDB" id="A0A562KFL9"/>
<dbReference type="PANTHER" id="PTHR33607:SF2">
    <property type="entry name" value="ENDONUCLEASE-1"/>
    <property type="match status" value="1"/>
</dbReference>
<dbReference type="NCBIfam" id="NF033708">
    <property type="entry name" value="T9SS_Cterm_ChiA"/>
    <property type="match status" value="1"/>
</dbReference>
<protein>
    <submittedName>
        <fullName evidence="4">Endonuclease I</fullName>
    </submittedName>
</protein>
<dbReference type="SUPFAM" id="SSF54060">
    <property type="entry name" value="His-Me finger endonucleases"/>
    <property type="match status" value="1"/>
</dbReference>
<evidence type="ECO:0000256" key="3">
    <source>
        <dbReference type="ARBA" id="ARBA00022801"/>
    </source>
</evidence>
<keyword evidence="2" id="KW-0540">Nuclease</keyword>
<dbReference type="EMBL" id="VLKM01000006">
    <property type="protein sequence ID" value="TWH94196.1"/>
    <property type="molecule type" value="Genomic_DNA"/>
</dbReference>
<evidence type="ECO:0000313" key="5">
    <source>
        <dbReference type="Proteomes" id="UP000315312"/>
    </source>
</evidence>
<dbReference type="Proteomes" id="UP000315312">
    <property type="component" value="Unassembled WGS sequence"/>
</dbReference>
<keyword evidence="5" id="KW-1185">Reference proteome</keyword>